<name>A0A5D0TRG1_9ACTN</name>
<gene>
    <name evidence="1" type="ORF">FXF65_37770</name>
</gene>
<reference evidence="1 2" key="1">
    <citation type="submission" date="2019-08" db="EMBL/GenBank/DDBJ databases">
        <title>Actinomadura sp. nov. CYP1-5 isolated from mountain soil.</title>
        <authorList>
            <person name="Songsumanus A."/>
            <person name="Kuncharoen N."/>
            <person name="Kudo T."/>
            <person name="Yuki M."/>
            <person name="Igarashi Y."/>
            <person name="Tanasupawat S."/>
        </authorList>
    </citation>
    <scope>NUCLEOTIDE SEQUENCE [LARGE SCALE GENOMIC DNA]</scope>
    <source>
        <strain evidence="1 2">GKU157</strain>
    </source>
</reference>
<dbReference type="AlphaFoldDB" id="A0A5D0TRG1"/>
<proteinExistence type="predicted"/>
<organism evidence="1 2">
    <name type="scientific">Actinomadura syzygii</name>
    <dbReference type="NCBI Taxonomy" id="1427538"/>
    <lineage>
        <taxon>Bacteria</taxon>
        <taxon>Bacillati</taxon>
        <taxon>Actinomycetota</taxon>
        <taxon>Actinomycetes</taxon>
        <taxon>Streptosporangiales</taxon>
        <taxon>Thermomonosporaceae</taxon>
        <taxon>Actinomadura</taxon>
    </lineage>
</organism>
<evidence type="ECO:0000313" key="2">
    <source>
        <dbReference type="Proteomes" id="UP000322634"/>
    </source>
</evidence>
<comment type="caution">
    <text evidence="1">The sequence shown here is derived from an EMBL/GenBank/DDBJ whole genome shotgun (WGS) entry which is preliminary data.</text>
</comment>
<accession>A0A5D0TRG1</accession>
<dbReference type="OrthoDB" id="3674223at2"/>
<dbReference type="EMBL" id="VSFF01000016">
    <property type="protein sequence ID" value="TYC08748.1"/>
    <property type="molecule type" value="Genomic_DNA"/>
</dbReference>
<protein>
    <submittedName>
        <fullName evidence="1">XRE family transcriptional regulator</fullName>
    </submittedName>
</protein>
<dbReference type="Proteomes" id="UP000322634">
    <property type="component" value="Unassembled WGS sequence"/>
</dbReference>
<sequence>MVSGWELGRHTTSIGHRATLCAIYELPPDALFAHQDHKLTQRSTLKLLAGFPSLQQALLATVQGARECLVVMGSRSRDADYLAAIEMALTERPALIHYRVLFGLPHHQVLHEHLLRLLRLRDPADRSLGVKTLHVGLIDDVAAPERFFCASERQAVVPIPSLTSHEAFDSGIALGALEAARLLDHGRQAYAAARKVETAQDVEVLDVLRKGGAPA</sequence>
<evidence type="ECO:0000313" key="1">
    <source>
        <dbReference type="EMBL" id="TYC08748.1"/>
    </source>
</evidence>
<keyword evidence="2" id="KW-1185">Reference proteome</keyword>